<dbReference type="EMBL" id="QFOI01000030">
    <property type="protein sequence ID" value="PZP51459.1"/>
    <property type="molecule type" value="Genomic_DNA"/>
</dbReference>
<gene>
    <name evidence="3" type="ORF">DI598_03150</name>
</gene>
<dbReference type="Proteomes" id="UP000249645">
    <property type="component" value="Unassembled WGS sequence"/>
</dbReference>
<dbReference type="PROSITE" id="PS51257">
    <property type="entry name" value="PROKAR_LIPOPROTEIN"/>
    <property type="match status" value="1"/>
</dbReference>
<dbReference type="Gene3D" id="2.60.120.380">
    <property type="match status" value="1"/>
</dbReference>
<reference evidence="3 4" key="1">
    <citation type="submission" date="2017-11" db="EMBL/GenBank/DDBJ databases">
        <title>Infants hospitalized years apart are colonized by the same room-sourced microbial strains.</title>
        <authorList>
            <person name="Brooks B."/>
            <person name="Olm M.R."/>
            <person name="Firek B.A."/>
            <person name="Baker R."/>
            <person name="Thomas B.C."/>
            <person name="Morowitz M.J."/>
            <person name="Banfield J.F."/>
        </authorList>
    </citation>
    <scope>NUCLEOTIDE SEQUENCE [LARGE SCALE GENOMIC DNA]</scope>
    <source>
        <strain evidence="3">S2_009_000_R2_76</strain>
    </source>
</reference>
<keyword evidence="2" id="KW-0732">Signal</keyword>
<evidence type="ECO:0000256" key="2">
    <source>
        <dbReference type="SAM" id="SignalP"/>
    </source>
</evidence>
<comment type="caution">
    <text evidence="3">The sequence shown here is derived from an EMBL/GenBank/DDBJ whole genome shotgun (WGS) entry which is preliminary data.</text>
</comment>
<organism evidence="3 4">
    <name type="scientific">Pseudopedobacter saltans</name>
    <dbReference type="NCBI Taxonomy" id="151895"/>
    <lineage>
        <taxon>Bacteria</taxon>
        <taxon>Pseudomonadati</taxon>
        <taxon>Bacteroidota</taxon>
        <taxon>Sphingobacteriia</taxon>
        <taxon>Sphingobacteriales</taxon>
        <taxon>Sphingobacteriaceae</taxon>
        <taxon>Pseudopedobacter</taxon>
    </lineage>
</organism>
<accession>A0A2W5HCP4</accession>
<dbReference type="AlphaFoldDB" id="A0A2W5HCP4"/>
<feature type="signal peptide" evidence="2">
    <location>
        <begin position="1"/>
        <end position="25"/>
    </location>
</feature>
<name>A0A2W5HCP4_9SPHI</name>
<feature type="chain" id="PRO_5016084363" evidence="2">
    <location>
        <begin position="26"/>
        <end position="203"/>
    </location>
</feature>
<evidence type="ECO:0000256" key="1">
    <source>
        <dbReference type="SAM" id="MobiDB-lite"/>
    </source>
</evidence>
<evidence type="ECO:0000313" key="4">
    <source>
        <dbReference type="Proteomes" id="UP000249645"/>
    </source>
</evidence>
<evidence type="ECO:0000313" key="3">
    <source>
        <dbReference type="EMBL" id="PZP51459.1"/>
    </source>
</evidence>
<protein>
    <submittedName>
        <fullName evidence="3">Uncharacterized protein</fullName>
    </submittedName>
</protein>
<sequence>MKKQKKHICLKSVFVMICISMLLFSCSKKGDSEDSDTTEEIKGSPGNPRFNLQFTNGTKTDLDLHVLTPNGSEIYYANPSAQSGELDVDCLCGDCPNGPNENIYWQSGAAPTGTYKVWVEYYDACDASMSSSTFTLRILKNSEVLKTYTGTLSPSNTKSTVYTVAFDGTSPRVTSSVPYQNENLIIKTLNSEKVNLKIKHFLK</sequence>
<feature type="region of interest" description="Disordered" evidence="1">
    <location>
        <begin position="29"/>
        <end position="49"/>
    </location>
</feature>
<proteinExistence type="predicted"/>